<organism evidence="2 3">
    <name type="scientific">Botryosphaeria dothidea</name>
    <dbReference type="NCBI Taxonomy" id="55169"/>
    <lineage>
        <taxon>Eukaryota</taxon>
        <taxon>Fungi</taxon>
        <taxon>Dikarya</taxon>
        <taxon>Ascomycota</taxon>
        <taxon>Pezizomycotina</taxon>
        <taxon>Dothideomycetes</taxon>
        <taxon>Dothideomycetes incertae sedis</taxon>
        <taxon>Botryosphaeriales</taxon>
        <taxon>Botryosphaeriaceae</taxon>
        <taxon>Botryosphaeria</taxon>
    </lineage>
</organism>
<protein>
    <submittedName>
        <fullName evidence="2">Cytochrome P450</fullName>
    </submittedName>
</protein>
<comment type="caution">
    <text evidence="2">The sequence shown here is derived from an EMBL/GenBank/DDBJ whole genome shotgun (WGS) entry which is preliminary data.</text>
</comment>
<evidence type="ECO:0000256" key="1">
    <source>
        <dbReference type="SAM" id="SignalP"/>
    </source>
</evidence>
<dbReference type="Proteomes" id="UP000572817">
    <property type="component" value="Unassembled WGS sequence"/>
</dbReference>
<keyword evidence="1" id="KW-0732">Signal</keyword>
<name>A0A8H4J4I8_9PEZI</name>
<dbReference type="Gene3D" id="1.10.1740.120">
    <property type="match status" value="1"/>
</dbReference>
<sequence length="112" mass="11710">MQFSYLAVPLSLIALVAALPSPSIEEITGEVNHFVDGLENVKITGLSKRQGCNLGDCAKAAAPQVVSCSKAFLTKSDIWDDAACAAGIIALSTNTPAQCSPCLSQLKDKIPF</sequence>
<dbReference type="OrthoDB" id="10312010at2759"/>
<evidence type="ECO:0000313" key="3">
    <source>
        <dbReference type="Proteomes" id="UP000572817"/>
    </source>
</evidence>
<feature type="signal peptide" evidence="1">
    <location>
        <begin position="1"/>
        <end position="18"/>
    </location>
</feature>
<keyword evidence="3" id="KW-1185">Reference proteome</keyword>
<proteinExistence type="predicted"/>
<dbReference type="EMBL" id="WWBZ02000001">
    <property type="protein sequence ID" value="KAF4313071.1"/>
    <property type="molecule type" value="Genomic_DNA"/>
</dbReference>
<gene>
    <name evidence="2" type="ORF">GTA08_BOTSDO01510</name>
</gene>
<evidence type="ECO:0000313" key="2">
    <source>
        <dbReference type="EMBL" id="KAF4313071.1"/>
    </source>
</evidence>
<accession>A0A8H4J4I8</accession>
<feature type="chain" id="PRO_5034380483" evidence="1">
    <location>
        <begin position="19"/>
        <end position="112"/>
    </location>
</feature>
<reference evidence="2" key="1">
    <citation type="submission" date="2020-04" db="EMBL/GenBank/DDBJ databases">
        <title>Genome Assembly and Annotation of Botryosphaeria dothidea sdau 11-99, a Latent Pathogen of Apple Fruit Ring Rot in China.</title>
        <authorList>
            <person name="Yu C."/>
            <person name="Diao Y."/>
            <person name="Lu Q."/>
            <person name="Zhao J."/>
            <person name="Cui S."/>
            <person name="Peng C."/>
            <person name="He B."/>
            <person name="Liu H."/>
        </authorList>
    </citation>
    <scope>NUCLEOTIDE SEQUENCE [LARGE SCALE GENOMIC DNA]</scope>
    <source>
        <strain evidence="2">Sdau11-99</strain>
    </source>
</reference>
<dbReference type="AlphaFoldDB" id="A0A8H4J4I8"/>